<keyword evidence="3" id="KW-1185">Reference proteome</keyword>
<evidence type="ECO:0000259" key="1">
    <source>
        <dbReference type="Pfam" id="PF00188"/>
    </source>
</evidence>
<dbReference type="Pfam" id="PF00188">
    <property type="entry name" value="CAP"/>
    <property type="match status" value="1"/>
</dbReference>
<dbReference type="Gene3D" id="3.40.33.10">
    <property type="entry name" value="CAP"/>
    <property type="match status" value="1"/>
</dbReference>
<organism evidence="2 3">
    <name type="scientific">Rubrivivax albus</name>
    <dbReference type="NCBI Taxonomy" id="2499835"/>
    <lineage>
        <taxon>Bacteria</taxon>
        <taxon>Pseudomonadati</taxon>
        <taxon>Pseudomonadota</taxon>
        <taxon>Betaproteobacteria</taxon>
        <taxon>Burkholderiales</taxon>
        <taxon>Sphaerotilaceae</taxon>
        <taxon>Rubrivivax</taxon>
    </lineage>
</organism>
<comment type="caution">
    <text evidence="2">The sequence shown here is derived from an EMBL/GenBank/DDBJ whole genome shotgun (WGS) entry which is preliminary data.</text>
</comment>
<dbReference type="EMBL" id="SACT01000002">
    <property type="protein sequence ID" value="RVT52898.1"/>
    <property type="molecule type" value="Genomic_DNA"/>
</dbReference>
<gene>
    <name evidence="2" type="ORF">ENE75_09975</name>
</gene>
<dbReference type="PANTHER" id="PTHR31157:SF1">
    <property type="entry name" value="SCP DOMAIN-CONTAINING PROTEIN"/>
    <property type="match status" value="1"/>
</dbReference>
<proteinExistence type="predicted"/>
<dbReference type="InterPro" id="IPR014044">
    <property type="entry name" value="CAP_dom"/>
</dbReference>
<evidence type="ECO:0000313" key="2">
    <source>
        <dbReference type="EMBL" id="RVT52898.1"/>
    </source>
</evidence>
<evidence type="ECO:0000313" key="3">
    <source>
        <dbReference type="Proteomes" id="UP000288178"/>
    </source>
</evidence>
<dbReference type="AlphaFoldDB" id="A0A437JZ46"/>
<sequence>MMAAVNAWRARGATCGTQAYPAAADLAWNATLTQAALVHSEDMVAGNFFNHTGSDGSNAGQRATAAGYTWRTWGENIAAGQVGVDAVVAAWMASPGHCANIMNARFGDIGLACVAGGSGNTYRTYWTMVLGAAR</sequence>
<name>A0A437JZ46_9BURK</name>
<feature type="domain" description="SCP" evidence="1">
    <location>
        <begin position="3"/>
        <end position="129"/>
    </location>
</feature>
<dbReference type="SUPFAM" id="SSF55797">
    <property type="entry name" value="PR-1-like"/>
    <property type="match status" value="1"/>
</dbReference>
<accession>A0A437JZ46</accession>
<reference evidence="2 3" key="1">
    <citation type="submission" date="2019-01" db="EMBL/GenBank/DDBJ databases">
        <authorList>
            <person name="Chen W.-M."/>
        </authorList>
    </citation>
    <scope>NUCLEOTIDE SEQUENCE [LARGE SCALE GENOMIC DNA]</scope>
    <source>
        <strain evidence="2 3">ICH-3</strain>
    </source>
</reference>
<dbReference type="CDD" id="cd05379">
    <property type="entry name" value="CAP_bacterial"/>
    <property type="match status" value="1"/>
</dbReference>
<dbReference type="PANTHER" id="PTHR31157">
    <property type="entry name" value="SCP DOMAIN-CONTAINING PROTEIN"/>
    <property type="match status" value="1"/>
</dbReference>
<dbReference type="InterPro" id="IPR035940">
    <property type="entry name" value="CAP_sf"/>
</dbReference>
<dbReference type="Proteomes" id="UP000288178">
    <property type="component" value="Unassembled WGS sequence"/>
</dbReference>
<protein>
    <submittedName>
        <fullName evidence="2">CAP domain-containing protein</fullName>
    </submittedName>
</protein>
<dbReference type="OrthoDB" id="68195at2"/>